<proteinExistence type="predicted"/>
<name>A0A836IAX3_9TRYP</name>
<feature type="region of interest" description="Disordered" evidence="1">
    <location>
        <begin position="194"/>
        <end position="251"/>
    </location>
</feature>
<organism evidence="2 3">
    <name type="scientific">Porcisia hertigi</name>
    <dbReference type="NCBI Taxonomy" id="2761500"/>
    <lineage>
        <taxon>Eukaryota</taxon>
        <taxon>Discoba</taxon>
        <taxon>Euglenozoa</taxon>
        <taxon>Kinetoplastea</taxon>
        <taxon>Metakinetoplastina</taxon>
        <taxon>Trypanosomatida</taxon>
        <taxon>Trypanosomatidae</taxon>
        <taxon>Leishmaniinae</taxon>
        <taxon>Porcisia</taxon>
    </lineage>
</organism>
<reference evidence="2 3" key="1">
    <citation type="submission" date="2021-02" db="EMBL/GenBank/DDBJ databases">
        <title>Porcisia hertigi Genome sequencing and assembly.</title>
        <authorList>
            <person name="Almutairi H."/>
            <person name="Gatherer D."/>
        </authorList>
    </citation>
    <scope>NUCLEOTIDE SEQUENCE [LARGE SCALE GENOMIC DNA]</scope>
    <source>
        <strain evidence="2 3">C119</strain>
    </source>
</reference>
<protein>
    <submittedName>
        <fullName evidence="2">Uncharacterized protein</fullName>
    </submittedName>
</protein>
<dbReference type="Proteomes" id="UP000674318">
    <property type="component" value="Unassembled WGS sequence"/>
</dbReference>
<sequence>MDVSQFLKSFKRNVAAKARPGVSVTEATDLANGSGDEDVADILYSDSDKEEEAGPENGEVVVSGRAHKLADKRYAASVGHVKRNQEFAALNVAATNSGPVAERSRFQRQCSALAKQVKDVRKLPRAEMVASVRAELLLKREQLQAARASHSTQLDNAPIQKVAAAMIEVDELLQASAPVAATSTSLLDFLPPSPLPAAPQSKPTGGAIAASTDTVLGAPLQSPSTTTGQVASESPVHEERVEVPAKPPKKKSKFELAVMMAHEDAASS</sequence>
<dbReference type="AlphaFoldDB" id="A0A836IAX3"/>
<dbReference type="EMBL" id="JAFJZO010000026">
    <property type="protein sequence ID" value="KAG5501767.1"/>
    <property type="molecule type" value="Genomic_DNA"/>
</dbReference>
<feature type="compositionally biased region" description="Polar residues" evidence="1">
    <location>
        <begin position="221"/>
        <end position="232"/>
    </location>
</feature>
<evidence type="ECO:0000313" key="3">
    <source>
        <dbReference type="Proteomes" id="UP000674318"/>
    </source>
</evidence>
<gene>
    <name evidence="2" type="ORF">JKF63_04035</name>
</gene>
<evidence type="ECO:0000313" key="2">
    <source>
        <dbReference type="EMBL" id="KAG5501767.1"/>
    </source>
</evidence>
<evidence type="ECO:0000256" key="1">
    <source>
        <dbReference type="SAM" id="MobiDB-lite"/>
    </source>
</evidence>
<keyword evidence="3" id="KW-1185">Reference proteome</keyword>
<dbReference type="GeneID" id="94290107"/>
<dbReference type="RefSeq" id="XP_067756214.1">
    <property type="nucleotide sequence ID" value="XM_067900030.1"/>
</dbReference>
<dbReference type="KEGG" id="phet:94290107"/>
<comment type="caution">
    <text evidence="2">The sequence shown here is derived from an EMBL/GenBank/DDBJ whole genome shotgun (WGS) entry which is preliminary data.</text>
</comment>
<accession>A0A836IAX3</accession>
<dbReference type="OrthoDB" id="267104at2759"/>